<dbReference type="GO" id="GO:0006635">
    <property type="term" value="P:fatty acid beta-oxidation"/>
    <property type="evidence" value="ECO:0007669"/>
    <property type="project" value="UniProtKB-UniPathway"/>
</dbReference>
<dbReference type="Gene3D" id="1.10.12.10">
    <property type="entry name" value="Lyase 2-enoyl-coa Hydratase, Chain A, domain 2"/>
    <property type="match status" value="1"/>
</dbReference>
<evidence type="ECO:0000313" key="9">
    <source>
        <dbReference type="Proteomes" id="UP000323502"/>
    </source>
</evidence>
<dbReference type="EMBL" id="WSUT01000005">
    <property type="protein sequence ID" value="MWC42813.1"/>
    <property type="molecule type" value="Genomic_DNA"/>
</dbReference>
<dbReference type="EMBL" id="FNBI01000001">
    <property type="protein sequence ID" value="SDE85908.1"/>
    <property type="molecule type" value="Genomic_DNA"/>
</dbReference>
<dbReference type="Pfam" id="PF00378">
    <property type="entry name" value="ECH_1"/>
    <property type="match status" value="1"/>
</dbReference>
<dbReference type="PANTHER" id="PTHR43149:SF1">
    <property type="entry name" value="DELTA(3,5)-DELTA(2,4)-DIENOYL-COA ISOMERASE, MITOCHONDRIAL"/>
    <property type="match status" value="1"/>
</dbReference>
<dbReference type="InterPro" id="IPR029045">
    <property type="entry name" value="ClpP/crotonase-like_dom_sf"/>
</dbReference>
<evidence type="ECO:0000256" key="6">
    <source>
        <dbReference type="RuleBase" id="RU003707"/>
    </source>
</evidence>
<proteinExistence type="inferred from homology"/>
<reference evidence="7 10" key="2">
    <citation type="submission" date="2019-12" db="EMBL/GenBank/DDBJ databases">
        <authorList>
            <person name="Zheng J."/>
        </authorList>
    </citation>
    <scope>NUCLEOTIDE SEQUENCE [LARGE SCALE GENOMIC DNA]</scope>
    <source>
        <strain evidence="7 10">DSM 27347</strain>
    </source>
</reference>
<dbReference type="SUPFAM" id="SSF52096">
    <property type="entry name" value="ClpP/crotonase"/>
    <property type="match status" value="1"/>
</dbReference>
<evidence type="ECO:0000256" key="2">
    <source>
        <dbReference type="ARBA" id="ARBA00005254"/>
    </source>
</evidence>
<keyword evidence="4" id="KW-0443">Lipid metabolism</keyword>
<dbReference type="PANTHER" id="PTHR43149">
    <property type="entry name" value="ENOYL-COA HYDRATASE"/>
    <property type="match status" value="1"/>
</dbReference>
<dbReference type="InterPro" id="IPR018376">
    <property type="entry name" value="Enoyl-CoA_hyd/isom_CS"/>
</dbReference>
<comment type="similarity">
    <text evidence="2 6">Belongs to the enoyl-CoA hydratase/isomerase family.</text>
</comment>
<keyword evidence="3" id="KW-0276">Fatty acid metabolism</keyword>
<reference evidence="8 9" key="1">
    <citation type="submission" date="2016-10" db="EMBL/GenBank/DDBJ databases">
        <authorList>
            <person name="Varghese N."/>
            <person name="Submissions S."/>
        </authorList>
    </citation>
    <scope>NUCLEOTIDE SEQUENCE [LARGE SCALE GENOMIC DNA]</scope>
    <source>
        <strain evidence="8 9">S7-754</strain>
    </source>
</reference>
<dbReference type="NCBIfam" id="NF005699">
    <property type="entry name" value="PRK07509.1"/>
    <property type="match status" value="1"/>
</dbReference>
<evidence type="ECO:0000313" key="7">
    <source>
        <dbReference type="EMBL" id="MWC42813.1"/>
    </source>
</evidence>
<dbReference type="InterPro" id="IPR001753">
    <property type="entry name" value="Enoyl-CoA_hydra/iso"/>
</dbReference>
<dbReference type="GO" id="GO:0016853">
    <property type="term" value="F:isomerase activity"/>
    <property type="evidence" value="ECO:0007669"/>
    <property type="project" value="UniProtKB-KW"/>
</dbReference>
<dbReference type="RefSeq" id="WP_149681242.1">
    <property type="nucleotide sequence ID" value="NZ_FNBI01000001.1"/>
</dbReference>
<evidence type="ECO:0000313" key="8">
    <source>
        <dbReference type="EMBL" id="SDE85908.1"/>
    </source>
</evidence>
<dbReference type="UniPathway" id="UPA00659"/>
<dbReference type="AlphaFoldDB" id="A0A1G7GCM3"/>
<dbReference type="InterPro" id="IPR014748">
    <property type="entry name" value="Enoyl-CoA_hydra_C"/>
</dbReference>
<evidence type="ECO:0000256" key="1">
    <source>
        <dbReference type="ARBA" id="ARBA00005005"/>
    </source>
</evidence>
<evidence type="ECO:0000256" key="3">
    <source>
        <dbReference type="ARBA" id="ARBA00022832"/>
    </source>
</evidence>
<comment type="pathway">
    <text evidence="1">Lipid metabolism; fatty acid beta-oxidation.</text>
</comment>
<dbReference type="Proteomes" id="UP000323502">
    <property type="component" value="Unassembled WGS sequence"/>
</dbReference>
<organism evidence="8 9">
    <name type="scientific">Sphingomonas carotinifaciens</name>
    <dbReference type="NCBI Taxonomy" id="1166323"/>
    <lineage>
        <taxon>Bacteria</taxon>
        <taxon>Pseudomonadati</taxon>
        <taxon>Pseudomonadota</taxon>
        <taxon>Alphaproteobacteria</taxon>
        <taxon>Sphingomonadales</taxon>
        <taxon>Sphingomonadaceae</taxon>
        <taxon>Sphingomonas</taxon>
    </lineage>
</organism>
<dbReference type="OrthoDB" id="9802898at2"/>
<protein>
    <submittedName>
        <fullName evidence="7">Crotonase/enoyl-CoA hydratase family protein</fullName>
    </submittedName>
    <submittedName>
        <fullName evidence="8">Enoyl-CoA hydratase/carnithine racemase</fullName>
    </submittedName>
</protein>
<dbReference type="Gene3D" id="3.90.226.10">
    <property type="entry name" value="2-enoyl-CoA Hydratase, Chain A, domain 1"/>
    <property type="match status" value="1"/>
</dbReference>
<evidence type="ECO:0000256" key="4">
    <source>
        <dbReference type="ARBA" id="ARBA00023098"/>
    </source>
</evidence>
<name>A0A1G7GCM3_9SPHN</name>
<dbReference type="InterPro" id="IPR045002">
    <property type="entry name" value="Ech1-like"/>
</dbReference>
<evidence type="ECO:0000256" key="5">
    <source>
        <dbReference type="ARBA" id="ARBA00023235"/>
    </source>
</evidence>
<dbReference type="PROSITE" id="PS00166">
    <property type="entry name" value="ENOYL_COA_HYDRATASE"/>
    <property type="match status" value="1"/>
</dbReference>
<keyword evidence="9" id="KW-1185">Reference proteome</keyword>
<gene>
    <name evidence="7" type="ORF">GQR91_03960</name>
    <name evidence="8" type="ORF">SAMN05216557_101820</name>
</gene>
<evidence type="ECO:0000313" key="10">
    <source>
        <dbReference type="Proteomes" id="UP000436801"/>
    </source>
</evidence>
<dbReference type="CDD" id="cd06558">
    <property type="entry name" value="crotonase-like"/>
    <property type="match status" value="1"/>
</dbReference>
<accession>A0A1G7GCM3</accession>
<dbReference type="Proteomes" id="UP000436801">
    <property type="component" value="Unassembled WGS sequence"/>
</dbReference>
<keyword evidence="5" id="KW-0413">Isomerase</keyword>
<sequence length="260" mass="27572">MEDRVAITLADGVAEVRLARAAKMNAIDAPMFAQIADTIAALATRAEVRVVILSGEGNAFCAGLDMAAMAGGGSGLLTEERTHGAANLVQQAAWGWRTLPIPVIAAVHGVAFGGGFQIMSGADIRLAHPATRFAIREMHWGLVPDMAGVALWRGMVRDDVVRELTYTAREFSAEEAQAFGFVTRLTEDPMGSARDLARVIAARSPDAVREAKGLFAVAADGDAATILRAESAAQLRLMRGANQREAVMANLEKRAARFAD</sequence>